<feature type="domain" description="Glycosyltransferase 2-like" evidence="1">
    <location>
        <begin position="7"/>
        <end position="135"/>
    </location>
</feature>
<dbReference type="InterPro" id="IPR001173">
    <property type="entry name" value="Glyco_trans_2-like"/>
</dbReference>
<dbReference type="PANTHER" id="PTHR43685">
    <property type="entry name" value="GLYCOSYLTRANSFERASE"/>
    <property type="match status" value="1"/>
</dbReference>
<evidence type="ECO:0000313" key="3">
    <source>
        <dbReference type="Proteomes" id="UP000643810"/>
    </source>
</evidence>
<dbReference type="Proteomes" id="UP000643810">
    <property type="component" value="Unassembled WGS sequence"/>
</dbReference>
<accession>A0ABR7GHN1</accession>
<dbReference type="Gene3D" id="3.90.550.10">
    <property type="entry name" value="Spore Coat Polysaccharide Biosynthesis Protein SpsA, Chain A"/>
    <property type="match status" value="1"/>
</dbReference>
<dbReference type="InterPro" id="IPR050834">
    <property type="entry name" value="Glycosyltransf_2"/>
</dbReference>
<comment type="caution">
    <text evidence="2">The sequence shown here is derived from an EMBL/GenBank/DDBJ whole genome shotgun (WGS) entry which is preliminary data.</text>
</comment>
<evidence type="ECO:0000313" key="2">
    <source>
        <dbReference type="EMBL" id="MBC5686641.1"/>
    </source>
</evidence>
<dbReference type="RefSeq" id="WP_118281551.1">
    <property type="nucleotide sequence ID" value="NZ_JACOPG010000003.1"/>
</dbReference>
<dbReference type="PANTHER" id="PTHR43685:SF2">
    <property type="entry name" value="GLYCOSYLTRANSFERASE 2-LIKE DOMAIN-CONTAINING PROTEIN"/>
    <property type="match status" value="1"/>
</dbReference>
<dbReference type="EMBL" id="JACOPG010000003">
    <property type="protein sequence ID" value="MBC5686641.1"/>
    <property type="molecule type" value="Genomic_DNA"/>
</dbReference>
<sequence length="278" mass="32332">MESPLVSVCIPAYNNADTILETIQSVLTQTYQNLELIVVDDRSTDDTYQVVKTFAKQAGDDRLHLYQNEKNLGMAGNWNHCMELCKGDFIKLLCADDLIHETLLAREVEIMERYPEANLVQTDTRFVDMHGKTTGYYKRYHASGLVEGRKACRFSAFTRDYLGAPLANLIRRSAYEAWGGFDPSFVYIIDYDFFMRICCKGKIYILHEPLNSFRIRNDSNTSQVMNGDKKDVYLEEHKRLVERYAKELHLSRWQVNLSVMIRRLMSFLGGIYLKIFVR</sequence>
<name>A0ABR7GHN1_9FIRM</name>
<dbReference type="SUPFAM" id="SSF53448">
    <property type="entry name" value="Nucleotide-diphospho-sugar transferases"/>
    <property type="match status" value="1"/>
</dbReference>
<protein>
    <submittedName>
        <fullName evidence="2">Glycosyltransferase</fullName>
    </submittedName>
</protein>
<organism evidence="2 3">
    <name type="scientific">Roseburia lenta</name>
    <dbReference type="NCBI Taxonomy" id="2763061"/>
    <lineage>
        <taxon>Bacteria</taxon>
        <taxon>Bacillati</taxon>
        <taxon>Bacillota</taxon>
        <taxon>Clostridia</taxon>
        <taxon>Lachnospirales</taxon>
        <taxon>Lachnospiraceae</taxon>
        <taxon>Roseburia</taxon>
    </lineage>
</organism>
<proteinExistence type="predicted"/>
<evidence type="ECO:0000259" key="1">
    <source>
        <dbReference type="Pfam" id="PF00535"/>
    </source>
</evidence>
<dbReference type="InterPro" id="IPR029044">
    <property type="entry name" value="Nucleotide-diphossugar_trans"/>
</dbReference>
<keyword evidence="3" id="KW-1185">Reference proteome</keyword>
<reference evidence="2 3" key="1">
    <citation type="submission" date="2020-08" db="EMBL/GenBank/DDBJ databases">
        <title>Genome public.</title>
        <authorList>
            <person name="Liu C."/>
            <person name="Sun Q."/>
        </authorList>
    </citation>
    <scope>NUCLEOTIDE SEQUENCE [LARGE SCALE GENOMIC DNA]</scope>
    <source>
        <strain evidence="2 3">NSJ-9</strain>
    </source>
</reference>
<dbReference type="Pfam" id="PF00535">
    <property type="entry name" value="Glycos_transf_2"/>
    <property type="match status" value="1"/>
</dbReference>
<gene>
    <name evidence="2" type="ORF">H8R94_08535</name>
</gene>